<dbReference type="InterPro" id="IPR025714">
    <property type="entry name" value="Methyltranfer_dom"/>
</dbReference>
<sequence>MTDWSAGYVVDVDYTHGFYQELTPSLLSFFALLQGVQAPDPGASSLAYCELGCGQGFSTNLLASANPHIEFHATDFNPAHIAGARDLARSAGIENAHFYDDSFAEFLTRNDLPAFDFITLHGIYSWISPENRQAIVGFIRKKLKPGGLVYLSYNAMPGWASMMPLRRLLVEHAAAQGSAQSLQARIAASLGFADKLGSLDARYFANHPKLAGRVEKLKGQNPNYVAHEYFNRDLTPFYFMDVAQELAEAKLTWVGPANALDTLDEINLTQEQREFLAGIDNVALRQTTRDHIVDQQFRRDIFIKGPVRLSPHLVREKWLETRFALSGPSARIPRELRGMRYTIRLQSAVYDPLIAALEAGPRSLREIAGEPALAGISVNRLMQAITMVAAAGVCHPCLPAQGLAERKLRTDRFNRTVAAHARFERRYGSFASPVTGGGIAAEHMHQLMWLGLQADADIPRFVAKVLAQAGQGLLKDGKPLPADETVAELQRRFAGFEQETLGVWNALGLGAASPRKVANAAA</sequence>
<evidence type="ECO:0000313" key="4">
    <source>
        <dbReference type="Proteomes" id="UP000605848"/>
    </source>
</evidence>
<dbReference type="SUPFAM" id="SSF53335">
    <property type="entry name" value="S-adenosyl-L-methionine-dependent methyltransferases"/>
    <property type="match status" value="1"/>
</dbReference>
<dbReference type="Pfam" id="PF10119">
    <property type="entry name" value="MethyTransf_Reg"/>
    <property type="match status" value="1"/>
</dbReference>
<reference evidence="3" key="1">
    <citation type="submission" date="2021-01" db="EMBL/GenBank/DDBJ databases">
        <title>Microvirga sp.</title>
        <authorList>
            <person name="Kim M.K."/>
        </authorList>
    </citation>
    <scope>NUCLEOTIDE SEQUENCE</scope>
    <source>
        <strain evidence="3">5420S-16</strain>
    </source>
</reference>
<keyword evidence="4" id="KW-1185">Reference proteome</keyword>
<comment type="caution">
    <text evidence="3">The sequence shown here is derived from an EMBL/GenBank/DDBJ whole genome shotgun (WGS) entry which is preliminary data.</text>
</comment>
<feature type="domain" description="Methyltransferase regulatory" evidence="1">
    <location>
        <begin position="221"/>
        <end position="304"/>
    </location>
</feature>
<proteinExistence type="predicted"/>
<dbReference type="CDD" id="cd02440">
    <property type="entry name" value="AdoMet_MTases"/>
    <property type="match status" value="1"/>
</dbReference>
<dbReference type="InterPro" id="IPR029063">
    <property type="entry name" value="SAM-dependent_MTases_sf"/>
</dbReference>
<dbReference type="Gene3D" id="3.40.50.150">
    <property type="entry name" value="Vaccinia Virus protein VP39"/>
    <property type="match status" value="1"/>
</dbReference>
<protein>
    <submittedName>
        <fullName evidence="3">Methyltransferase regulatory domain-containing protein</fullName>
    </submittedName>
</protein>
<evidence type="ECO:0000259" key="1">
    <source>
        <dbReference type="Pfam" id="PF10119"/>
    </source>
</evidence>
<name>A0A936ZGN9_9HYPH</name>
<accession>A0A936ZGN9</accession>
<evidence type="ECO:0000259" key="2">
    <source>
        <dbReference type="Pfam" id="PF13847"/>
    </source>
</evidence>
<dbReference type="InterPro" id="IPR018773">
    <property type="entry name" value="MeTrfase_reg_dom_prd"/>
</dbReference>
<dbReference type="GO" id="GO:0008168">
    <property type="term" value="F:methyltransferase activity"/>
    <property type="evidence" value="ECO:0007669"/>
    <property type="project" value="UniProtKB-KW"/>
</dbReference>
<dbReference type="RefSeq" id="WP_202058995.1">
    <property type="nucleotide sequence ID" value="NZ_JAEQMY010000011.1"/>
</dbReference>
<dbReference type="EMBL" id="JAEQMY010000011">
    <property type="protein sequence ID" value="MBL0404379.1"/>
    <property type="molecule type" value="Genomic_DNA"/>
</dbReference>
<feature type="domain" description="Methyltransferase" evidence="2">
    <location>
        <begin position="45"/>
        <end position="155"/>
    </location>
</feature>
<keyword evidence="3" id="KW-0489">Methyltransferase</keyword>
<dbReference type="Pfam" id="PF13847">
    <property type="entry name" value="Methyltransf_31"/>
    <property type="match status" value="1"/>
</dbReference>
<keyword evidence="3" id="KW-0808">Transferase</keyword>
<dbReference type="GO" id="GO:0032259">
    <property type="term" value="P:methylation"/>
    <property type="evidence" value="ECO:0007669"/>
    <property type="project" value="UniProtKB-KW"/>
</dbReference>
<organism evidence="3 4">
    <name type="scientific">Microvirga aerilata</name>
    <dbReference type="NCBI Taxonomy" id="670292"/>
    <lineage>
        <taxon>Bacteria</taxon>
        <taxon>Pseudomonadati</taxon>
        <taxon>Pseudomonadota</taxon>
        <taxon>Alphaproteobacteria</taxon>
        <taxon>Hyphomicrobiales</taxon>
        <taxon>Methylobacteriaceae</taxon>
        <taxon>Microvirga</taxon>
    </lineage>
</organism>
<dbReference type="Proteomes" id="UP000605848">
    <property type="component" value="Unassembled WGS sequence"/>
</dbReference>
<evidence type="ECO:0000313" key="3">
    <source>
        <dbReference type="EMBL" id="MBL0404379.1"/>
    </source>
</evidence>
<dbReference type="AlphaFoldDB" id="A0A936ZGN9"/>
<gene>
    <name evidence="3" type="ORF">JKG68_10395</name>
</gene>